<dbReference type="InterPro" id="IPR051331">
    <property type="entry name" value="Chorismate_mutase-related"/>
</dbReference>
<dbReference type="GO" id="GO:0016835">
    <property type="term" value="F:carbon-oxygen lyase activity"/>
    <property type="evidence" value="ECO:0007669"/>
    <property type="project" value="InterPro"/>
</dbReference>
<evidence type="ECO:0000313" key="5">
    <source>
        <dbReference type="Proteomes" id="UP000563426"/>
    </source>
</evidence>
<proteinExistence type="predicted"/>
<keyword evidence="5" id="KW-1185">Reference proteome</keyword>
<gene>
    <name evidence="4" type="ORF">HMI49_33385</name>
</gene>
<dbReference type="EC" id="5.4.99.5" evidence="1"/>
<name>A0A3A8H237_9BACT</name>
<dbReference type="InterPro" id="IPR002701">
    <property type="entry name" value="CM_II_prokaryot"/>
</dbReference>
<dbReference type="GO" id="GO:0009697">
    <property type="term" value="P:salicylic acid biosynthetic process"/>
    <property type="evidence" value="ECO:0007669"/>
    <property type="project" value="InterPro"/>
</dbReference>
<sequence>MRMDALQGFRQELDAVDEELVRLVARRLQVCDRVAQWKRENGVPMMQPQRVEQVKRRCAELGAAQGLERAFVEALYTLIIDEACRREERIIDG</sequence>
<dbReference type="GO" id="GO:0004106">
    <property type="term" value="F:chorismate mutase activity"/>
    <property type="evidence" value="ECO:0007669"/>
    <property type="project" value="UniProtKB-EC"/>
</dbReference>
<dbReference type="SMART" id="SM00830">
    <property type="entry name" value="CM_2"/>
    <property type="match status" value="1"/>
</dbReference>
<dbReference type="GO" id="GO:0046417">
    <property type="term" value="P:chorismate metabolic process"/>
    <property type="evidence" value="ECO:0007669"/>
    <property type="project" value="InterPro"/>
</dbReference>
<evidence type="ECO:0000256" key="2">
    <source>
        <dbReference type="ARBA" id="ARBA00023235"/>
    </source>
</evidence>
<organism evidence="4 5">
    <name type="scientific">Corallococcus exercitus</name>
    <dbReference type="NCBI Taxonomy" id="2316736"/>
    <lineage>
        <taxon>Bacteria</taxon>
        <taxon>Pseudomonadati</taxon>
        <taxon>Myxococcota</taxon>
        <taxon>Myxococcia</taxon>
        <taxon>Myxococcales</taxon>
        <taxon>Cystobacterineae</taxon>
        <taxon>Myxococcaceae</taxon>
        <taxon>Corallococcus</taxon>
    </lineage>
</organism>
<dbReference type="InterPro" id="IPR036263">
    <property type="entry name" value="Chorismate_II_sf"/>
</dbReference>
<accession>A0A3A8H237</accession>
<dbReference type="Pfam" id="PF01817">
    <property type="entry name" value="CM_2"/>
    <property type="match status" value="1"/>
</dbReference>
<dbReference type="EMBL" id="JABFJV010000285">
    <property type="protein sequence ID" value="NOK38105.1"/>
    <property type="molecule type" value="Genomic_DNA"/>
</dbReference>
<comment type="caution">
    <text evidence="4">The sequence shown here is derived from an EMBL/GenBank/DDBJ whole genome shotgun (WGS) entry which is preliminary data.</text>
</comment>
<dbReference type="InterPro" id="IPR036979">
    <property type="entry name" value="CM_dom_sf"/>
</dbReference>
<dbReference type="Gene3D" id="1.20.59.10">
    <property type="entry name" value="Chorismate mutase"/>
    <property type="match status" value="1"/>
</dbReference>
<dbReference type="SUPFAM" id="SSF48600">
    <property type="entry name" value="Chorismate mutase II"/>
    <property type="match status" value="1"/>
</dbReference>
<reference evidence="4 5" key="1">
    <citation type="submission" date="2020-05" db="EMBL/GenBank/DDBJ databases">
        <authorList>
            <person name="Whitworth D."/>
        </authorList>
    </citation>
    <scope>NUCLEOTIDE SEQUENCE [LARGE SCALE GENOMIC DNA]</scope>
    <source>
        <strain evidence="4 5">AB043B</strain>
    </source>
</reference>
<dbReference type="NCBIfam" id="TIGR01803">
    <property type="entry name" value="CM-like"/>
    <property type="match status" value="1"/>
</dbReference>
<dbReference type="AlphaFoldDB" id="A0A3A8H237"/>
<dbReference type="OrthoDB" id="514491at2"/>
<dbReference type="PROSITE" id="PS51168">
    <property type="entry name" value="CHORISMATE_MUT_2"/>
    <property type="match status" value="1"/>
</dbReference>
<evidence type="ECO:0000259" key="3">
    <source>
        <dbReference type="PROSITE" id="PS51168"/>
    </source>
</evidence>
<evidence type="ECO:0000256" key="1">
    <source>
        <dbReference type="ARBA" id="ARBA00012404"/>
    </source>
</evidence>
<protein>
    <recommendedName>
        <fullName evidence="1">chorismate mutase</fullName>
        <ecNumber evidence="1">5.4.99.5</ecNumber>
    </recommendedName>
</protein>
<feature type="domain" description="Chorismate mutase" evidence="3">
    <location>
        <begin position="1"/>
        <end position="91"/>
    </location>
</feature>
<evidence type="ECO:0000313" key="4">
    <source>
        <dbReference type="EMBL" id="NOK38105.1"/>
    </source>
</evidence>
<keyword evidence="2" id="KW-0413">Isomerase</keyword>
<dbReference type="PANTHER" id="PTHR38041">
    <property type="entry name" value="CHORISMATE MUTASE"/>
    <property type="match status" value="1"/>
</dbReference>
<dbReference type="Proteomes" id="UP000563426">
    <property type="component" value="Unassembled WGS sequence"/>
</dbReference>
<dbReference type="InterPro" id="IPR008241">
    <property type="entry name" value="Isochorismate_pyruvate-lyase"/>
</dbReference>
<dbReference type="PANTHER" id="PTHR38041:SF1">
    <property type="entry name" value="CHORISMATE MUTASE"/>
    <property type="match status" value="1"/>
</dbReference>